<dbReference type="OrthoDB" id="9778896at2"/>
<comment type="catalytic activity">
    <reaction evidence="12 14">
        <text>2 cob(II)yrinate a,c diamide + reduced [electron-transfer flavoprotein] + 2 ATP = 2 adenosylcob(III)yrinate a,c-diamide + 2 triphosphate + oxidized [electron-transfer flavoprotein] + 3 H(+)</text>
        <dbReference type="Rhea" id="RHEA:11528"/>
        <dbReference type="Rhea" id="RHEA-COMP:10685"/>
        <dbReference type="Rhea" id="RHEA-COMP:10686"/>
        <dbReference type="ChEBI" id="CHEBI:15378"/>
        <dbReference type="ChEBI" id="CHEBI:18036"/>
        <dbReference type="ChEBI" id="CHEBI:30616"/>
        <dbReference type="ChEBI" id="CHEBI:57692"/>
        <dbReference type="ChEBI" id="CHEBI:58307"/>
        <dbReference type="ChEBI" id="CHEBI:58503"/>
        <dbReference type="ChEBI" id="CHEBI:58537"/>
        <dbReference type="EC" id="2.5.1.17"/>
    </reaction>
</comment>
<keyword evidence="8 14" id="KW-0067">ATP-binding</keyword>
<proteinExistence type="inferred from homology"/>
<evidence type="ECO:0000256" key="1">
    <source>
        <dbReference type="ARBA" id="ARBA00005121"/>
    </source>
</evidence>
<keyword evidence="17" id="KW-1185">Reference proteome</keyword>
<dbReference type="Proteomes" id="UP000298488">
    <property type="component" value="Unassembled WGS sequence"/>
</dbReference>
<dbReference type="GO" id="GO:0008817">
    <property type="term" value="F:corrinoid adenosyltransferase activity"/>
    <property type="evidence" value="ECO:0007669"/>
    <property type="project" value="UniProtKB-UniRule"/>
</dbReference>
<evidence type="ECO:0000256" key="11">
    <source>
        <dbReference type="ARBA" id="ARBA00033354"/>
    </source>
</evidence>
<dbReference type="UniPathway" id="UPA00148">
    <property type="reaction ID" value="UER00233"/>
</dbReference>
<evidence type="ECO:0000313" key="16">
    <source>
        <dbReference type="EMBL" id="TFB80203.1"/>
    </source>
</evidence>
<accession>A0A4R8VBL6</accession>
<comment type="pathway">
    <text evidence="1 14">Cofactor biosynthesis; adenosylcobalamin biosynthesis; adenosylcobalamin from cob(II)yrinate a,c-diamide: step 2/7.</text>
</comment>
<dbReference type="NCBIfam" id="TIGR00636">
    <property type="entry name" value="PduO_Nterm"/>
    <property type="match status" value="1"/>
</dbReference>
<evidence type="ECO:0000256" key="13">
    <source>
        <dbReference type="ARBA" id="ARBA00048692"/>
    </source>
</evidence>
<evidence type="ECO:0000256" key="2">
    <source>
        <dbReference type="ARBA" id="ARBA00007487"/>
    </source>
</evidence>
<name>A0A4R8VBL6_9MICO</name>
<reference evidence="16 17" key="1">
    <citation type="submission" date="2019-03" db="EMBL/GenBank/DDBJ databases">
        <title>Genomics of glacier-inhabiting Cryobacterium strains.</title>
        <authorList>
            <person name="Liu Q."/>
            <person name="Xin Y.-H."/>
        </authorList>
    </citation>
    <scope>NUCLEOTIDE SEQUENCE [LARGE SCALE GENOMIC DNA]</scope>
    <source>
        <strain evidence="16 17">CGMCC 1.10440</strain>
    </source>
</reference>
<evidence type="ECO:0000256" key="8">
    <source>
        <dbReference type="ARBA" id="ARBA00022840"/>
    </source>
</evidence>
<dbReference type="AlphaFoldDB" id="A0A4R8VBL6"/>
<dbReference type="GO" id="GO:0005524">
    <property type="term" value="F:ATP binding"/>
    <property type="evidence" value="ECO:0007669"/>
    <property type="project" value="UniProtKB-UniRule"/>
</dbReference>
<organism evidence="16 17">
    <name type="scientific">Terrimesophilobacter mesophilus</name>
    <dbReference type="NCBI Taxonomy" id="433647"/>
    <lineage>
        <taxon>Bacteria</taxon>
        <taxon>Bacillati</taxon>
        <taxon>Actinomycetota</taxon>
        <taxon>Actinomycetes</taxon>
        <taxon>Micrococcales</taxon>
        <taxon>Microbacteriaceae</taxon>
        <taxon>Terrimesophilobacter</taxon>
    </lineage>
</organism>
<comment type="similarity">
    <text evidence="2 14">Belongs to the Cob(I)alamin adenosyltransferase family.</text>
</comment>
<dbReference type="InterPro" id="IPR016030">
    <property type="entry name" value="CblAdoTrfase-like"/>
</dbReference>
<dbReference type="SUPFAM" id="SSF89028">
    <property type="entry name" value="Cobalamin adenosyltransferase-like"/>
    <property type="match status" value="1"/>
</dbReference>
<comment type="caution">
    <text evidence="16">The sequence shown here is derived from an EMBL/GenBank/DDBJ whole genome shotgun (WGS) entry which is preliminary data.</text>
</comment>
<keyword evidence="5 14" id="KW-0169">Cobalamin biosynthesis</keyword>
<evidence type="ECO:0000256" key="12">
    <source>
        <dbReference type="ARBA" id="ARBA00048555"/>
    </source>
</evidence>
<protein>
    <recommendedName>
        <fullName evidence="4 14">Corrinoid adenosyltransferase</fullName>
        <ecNumber evidence="3 14">2.5.1.17</ecNumber>
    </recommendedName>
    <alternativeName>
        <fullName evidence="9 14">Cob(II)alamin adenosyltransferase</fullName>
    </alternativeName>
    <alternativeName>
        <fullName evidence="11 14">Cob(II)yrinic acid a,c-diamide adenosyltransferase</fullName>
    </alternativeName>
    <alternativeName>
        <fullName evidence="10 14">Cobinamide/cobalamin adenosyltransferase</fullName>
    </alternativeName>
</protein>
<dbReference type="EMBL" id="SOFI01000003">
    <property type="protein sequence ID" value="TFB80203.1"/>
    <property type="molecule type" value="Genomic_DNA"/>
</dbReference>
<evidence type="ECO:0000256" key="5">
    <source>
        <dbReference type="ARBA" id="ARBA00022573"/>
    </source>
</evidence>
<evidence type="ECO:0000313" key="17">
    <source>
        <dbReference type="Proteomes" id="UP000298488"/>
    </source>
</evidence>
<evidence type="ECO:0000256" key="10">
    <source>
        <dbReference type="ARBA" id="ARBA00033334"/>
    </source>
</evidence>
<evidence type="ECO:0000256" key="9">
    <source>
        <dbReference type="ARBA" id="ARBA00031529"/>
    </source>
</evidence>
<dbReference type="PANTHER" id="PTHR12213">
    <property type="entry name" value="CORRINOID ADENOSYLTRANSFERASE"/>
    <property type="match status" value="1"/>
</dbReference>
<dbReference type="PANTHER" id="PTHR12213:SF0">
    <property type="entry name" value="CORRINOID ADENOSYLTRANSFERASE MMAB"/>
    <property type="match status" value="1"/>
</dbReference>
<dbReference type="Gene3D" id="1.20.1200.10">
    <property type="entry name" value="Cobalamin adenosyltransferase-like"/>
    <property type="match status" value="1"/>
</dbReference>
<dbReference type="Pfam" id="PF01923">
    <property type="entry name" value="Cob_adeno_trans"/>
    <property type="match status" value="1"/>
</dbReference>
<keyword evidence="7 14" id="KW-0547">Nucleotide-binding</keyword>
<dbReference type="InterPro" id="IPR036451">
    <property type="entry name" value="CblAdoTrfase-like_sf"/>
</dbReference>
<evidence type="ECO:0000256" key="6">
    <source>
        <dbReference type="ARBA" id="ARBA00022679"/>
    </source>
</evidence>
<evidence type="ECO:0000256" key="7">
    <source>
        <dbReference type="ARBA" id="ARBA00022741"/>
    </source>
</evidence>
<feature type="domain" description="Cobalamin adenosyltransferase-like" evidence="15">
    <location>
        <begin position="19"/>
        <end position="186"/>
    </location>
</feature>
<dbReference type="InterPro" id="IPR029499">
    <property type="entry name" value="PduO-typ"/>
</dbReference>
<evidence type="ECO:0000256" key="14">
    <source>
        <dbReference type="RuleBase" id="RU366026"/>
    </source>
</evidence>
<comment type="catalytic activity">
    <reaction evidence="13 14">
        <text>2 cob(II)alamin + reduced [electron-transfer flavoprotein] + 2 ATP = 2 adenosylcob(III)alamin + 2 triphosphate + oxidized [electron-transfer flavoprotein] + 3 H(+)</text>
        <dbReference type="Rhea" id="RHEA:28671"/>
        <dbReference type="Rhea" id="RHEA-COMP:10685"/>
        <dbReference type="Rhea" id="RHEA-COMP:10686"/>
        <dbReference type="ChEBI" id="CHEBI:15378"/>
        <dbReference type="ChEBI" id="CHEBI:16304"/>
        <dbReference type="ChEBI" id="CHEBI:18036"/>
        <dbReference type="ChEBI" id="CHEBI:18408"/>
        <dbReference type="ChEBI" id="CHEBI:30616"/>
        <dbReference type="ChEBI" id="CHEBI:57692"/>
        <dbReference type="ChEBI" id="CHEBI:58307"/>
        <dbReference type="EC" id="2.5.1.17"/>
    </reaction>
</comment>
<evidence type="ECO:0000259" key="15">
    <source>
        <dbReference type="Pfam" id="PF01923"/>
    </source>
</evidence>
<evidence type="ECO:0000256" key="4">
    <source>
        <dbReference type="ARBA" id="ARBA00020963"/>
    </source>
</evidence>
<sequence length="198" mass="21498">MTLLTLVSGPTGGQSVSRVYTRTGDGGTTGQLYGGRIEKGGALVEALGDIDEAVSALGVARAGCGDERMSEILLRLQRELFVVAADLAVNPKHRDRLKPGISLVEPQLITDIEHLIDELTEERPLKPVFLVPGTTPLEAALDLARTVVRRAERHTLRAKDDGHVVSEPVRHYLNRLSDLVFILARRAADEAEEPASHE</sequence>
<dbReference type="GO" id="GO:0009236">
    <property type="term" value="P:cobalamin biosynthetic process"/>
    <property type="evidence" value="ECO:0007669"/>
    <property type="project" value="UniProtKB-UniRule"/>
</dbReference>
<keyword evidence="6 14" id="KW-0808">Transferase</keyword>
<gene>
    <name evidence="16" type="ORF">E3N84_09270</name>
</gene>
<dbReference type="EC" id="2.5.1.17" evidence="3 14"/>
<evidence type="ECO:0000256" key="3">
    <source>
        <dbReference type="ARBA" id="ARBA00012454"/>
    </source>
</evidence>